<dbReference type="PANTHER" id="PTHR34584">
    <property type="entry name" value="NA(+)/H(+) ANTIPORTER SUBUNIT E1"/>
    <property type="match status" value="1"/>
</dbReference>
<sequence>MKVIEGTRWSPRRLALRAWVLCWLTLVWVLLWGTLSMANIISGLVIALMITLLLPLPPVPVEGRVHLLSLLRLIATVAYYLLESSVQVAWLAVKPGPPPLTAVLRAHFAVKSDLVLALAVNIVNLTPGTIALEIDQTRRVVYIHVIDVGSDRALSRFYRQIGQFERLLIAAFERESDWRPSSEKEADR</sequence>
<evidence type="ECO:0000256" key="1">
    <source>
        <dbReference type="ARBA" id="ARBA00004651"/>
    </source>
</evidence>
<protein>
    <submittedName>
        <fullName evidence="9">Cation:proton antiporter</fullName>
    </submittedName>
    <submittedName>
        <fullName evidence="8">Na+/H+ antiporter subunit E</fullName>
    </submittedName>
</protein>
<dbReference type="AlphaFoldDB" id="A0A1X1TES5"/>
<dbReference type="GO" id="GO:0005886">
    <property type="term" value="C:plasma membrane"/>
    <property type="evidence" value="ECO:0007669"/>
    <property type="project" value="UniProtKB-SubCell"/>
</dbReference>
<name>A0A1X1TES5_9MYCO</name>
<feature type="transmembrane region" description="Helical" evidence="7">
    <location>
        <begin position="65"/>
        <end position="82"/>
    </location>
</feature>
<evidence type="ECO:0000313" key="11">
    <source>
        <dbReference type="Proteomes" id="UP000467201"/>
    </source>
</evidence>
<dbReference type="Proteomes" id="UP000193564">
    <property type="component" value="Unassembled WGS sequence"/>
</dbReference>
<evidence type="ECO:0000256" key="6">
    <source>
        <dbReference type="ARBA" id="ARBA00023136"/>
    </source>
</evidence>
<evidence type="ECO:0000256" key="5">
    <source>
        <dbReference type="ARBA" id="ARBA00022989"/>
    </source>
</evidence>
<dbReference type="PANTHER" id="PTHR34584:SF1">
    <property type="entry name" value="NA(+)_H(+) ANTIPORTER SUBUNIT E1"/>
    <property type="match status" value="1"/>
</dbReference>
<keyword evidence="5 7" id="KW-1133">Transmembrane helix</keyword>
<evidence type="ECO:0000313" key="8">
    <source>
        <dbReference type="EMBL" id="BBZ06113.1"/>
    </source>
</evidence>
<evidence type="ECO:0000313" key="9">
    <source>
        <dbReference type="EMBL" id="ORV43037.1"/>
    </source>
</evidence>
<dbReference type="GO" id="GO:0008324">
    <property type="term" value="F:monoatomic cation transmembrane transporter activity"/>
    <property type="evidence" value="ECO:0007669"/>
    <property type="project" value="InterPro"/>
</dbReference>
<keyword evidence="10" id="KW-1185">Reference proteome</keyword>
<reference evidence="8" key="3">
    <citation type="submission" date="2020-02" db="EMBL/GenBank/DDBJ databases">
        <authorList>
            <person name="Matsumoto Y."/>
            <person name="Motooka D."/>
            <person name="Nakamura S."/>
        </authorList>
    </citation>
    <scope>NUCLEOTIDE SEQUENCE</scope>
    <source>
        <strain evidence="8">JCM 12405</strain>
    </source>
</reference>
<dbReference type="STRING" id="126673.AWC01_07645"/>
<dbReference type="Pfam" id="PF01899">
    <property type="entry name" value="MNHE"/>
    <property type="match status" value="1"/>
</dbReference>
<evidence type="ECO:0000256" key="2">
    <source>
        <dbReference type="ARBA" id="ARBA00006228"/>
    </source>
</evidence>
<dbReference type="InterPro" id="IPR002758">
    <property type="entry name" value="Cation_antiport_E"/>
</dbReference>
<comment type="subcellular location">
    <subcellularLocation>
        <location evidence="1">Cell membrane</location>
        <topology evidence="1">Multi-pass membrane protein</topology>
    </subcellularLocation>
</comment>
<evidence type="ECO:0000256" key="3">
    <source>
        <dbReference type="ARBA" id="ARBA00022475"/>
    </source>
</evidence>
<dbReference type="KEGG" id="mdr:MDOR_02820"/>
<dbReference type="NCBIfam" id="NF006521">
    <property type="entry name" value="PRK08965.1-5"/>
    <property type="match status" value="1"/>
</dbReference>
<dbReference type="EMBL" id="AP022605">
    <property type="protein sequence ID" value="BBZ06113.1"/>
    <property type="molecule type" value="Genomic_DNA"/>
</dbReference>
<feature type="transmembrane region" description="Helical" evidence="7">
    <location>
        <begin position="20"/>
        <end position="53"/>
    </location>
</feature>
<evidence type="ECO:0000256" key="4">
    <source>
        <dbReference type="ARBA" id="ARBA00022692"/>
    </source>
</evidence>
<keyword evidence="3" id="KW-1003">Cell membrane</keyword>
<reference evidence="9 10" key="1">
    <citation type="submission" date="2016-01" db="EMBL/GenBank/DDBJ databases">
        <title>The new phylogeny of the genus Mycobacterium.</title>
        <authorList>
            <person name="Tarcisio F."/>
            <person name="Conor M."/>
            <person name="Antonella G."/>
            <person name="Elisabetta G."/>
            <person name="Giulia F.S."/>
            <person name="Sara T."/>
            <person name="Anna F."/>
            <person name="Clotilde B."/>
            <person name="Roberto B."/>
            <person name="Veronica D.S."/>
            <person name="Fabio R."/>
            <person name="Monica P."/>
            <person name="Olivier J."/>
            <person name="Enrico T."/>
            <person name="Nicola S."/>
        </authorList>
    </citation>
    <scope>NUCLEOTIDE SEQUENCE [LARGE SCALE GENOMIC DNA]</scope>
    <source>
        <strain evidence="9 10">DSM 44339</strain>
    </source>
</reference>
<keyword evidence="4 7" id="KW-0812">Transmembrane</keyword>
<dbReference type="Proteomes" id="UP000467201">
    <property type="component" value="Chromosome"/>
</dbReference>
<dbReference type="EMBL" id="LQOS01000020">
    <property type="protein sequence ID" value="ORV43037.1"/>
    <property type="molecule type" value="Genomic_DNA"/>
</dbReference>
<gene>
    <name evidence="9" type="ORF">AWC01_07645</name>
    <name evidence="8" type="ORF">MDOR_02820</name>
</gene>
<accession>A0A1X1TES5</accession>
<reference evidence="8 11" key="2">
    <citation type="journal article" date="2019" name="Emerg. Microbes Infect.">
        <title>Comprehensive subspecies identification of 175 nontuberculous mycobacteria species based on 7547 genomic profiles.</title>
        <authorList>
            <person name="Matsumoto Y."/>
            <person name="Kinjo T."/>
            <person name="Motooka D."/>
            <person name="Nabeya D."/>
            <person name="Jung N."/>
            <person name="Uechi K."/>
            <person name="Horii T."/>
            <person name="Iida T."/>
            <person name="Fujita J."/>
            <person name="Nakamura S."/>
        </authorList>
    </citation>
    <scope>NUCLEOTIDE SEQUENCE [LARGE SCALE GENOMIC DNA]</scope>
    <source>
        <strain evidence="8 11">JCM 12405</strain>
    </source>
</reference>
<evidence type="ECO:0000256" key="7">
    <source>
        <dbReference type="SAM" id="Phobius"/>
    </source>
</evidence>
<evidence type="ECO:0000313" key="10">
    <source>
        <dbReference type="Proteomes" id="UP000193564"/>
    </source>
</evidence>
<proteinExistence type="inferred from homology"/>
<dbReference type="OrthoDB" id="3556991at2"/>
<comment type="similarity">
    <text evidence="2">Belongs to the CPA3 antiporters (TC 2.A.63) subunit E family.</text>
</comment>
<dbReference type="RefSeq" id="WP_085189596.1">
    <property type="nucleotide sequence ID" value="NZ_AP022605.1"/>
</dbReference>
<organism evidence="9 10">
    <name type="scientific">Mycolicibacterium doricum</name>
    <dbReference type="NCBI Taxonomy" id="126673"/>
    <lineage>
        <taxon>Bacteria</taxon>
        <taxon>Bacillati</taxon>
        <taxon>Actinomycetota</taxon>
        <taxon>Actinomycetes</taxon>
        <taxon>Mycobacteriales</taxon>
        <taxon>Mycobacteriaceae</taxon>
        <taxon>Mycolicibacterium</taxon>
    </lineage>
</organism>
<keyword evidence="6 7" id="KW-0472">Membrane</keyword>